<dbReference type="PANTHER" id="PTHR33026:SF7">
    <property type="entry name" value="OS03G0100275 PROTEIN"/>
    <property type="match status" value="1"/>
</dbReference>
<accession>A0AAD8RVC6</accession>
<evidence type="ECO:0000313" key="3">
    <source>
        <dbReference type="EMBL" id="KAK1631794.1"/>
    </source>
</evidence>
<name>A0AAD8RVC6_LOLMU</name>
<reference evidence="3" key="1">
    <citation type="submission" date="2023-07" db="EMBL/GenBank/DDBJ databases">
        <title>A chromosome-level genome assembly of Lolium multiflorum.</title>
        <authorList>
            <person name="Chen Y."/>
            <person name="Copetti D."/>
            <person name="Kolliker R."/>
            <person name="Studer B."/>
        </authorList>
    </citation>
    <scope>NUCLEOTIDE SEQUENCE</scope>
    <source>
        <strain evidence="3">02402/16</strain>
        <tissue evidence="3">Leaf</tissue>
    </source>
</reference>
<feature type="compositionally biased region" description="Polar residues" evidence="1">
    <location>
        <begin position="1"/>
        <end position="13"/>
    </location>
</feature>
<dbReference type="EMBL" id="JAUUTY010000005">
    <property type="protein sequence ID" value="KAK1631794.1"/>
    <property type="molecule type" value="Genomic_DNA"/>
</dbReference>
<dbReference type="Pfam" id="PF04195">
    <property type="entry name" value="Transposase_28"/>
    <property type="match status" value="1"/>
</dbReference>
<feature type="domain" description="Transposase (putative) gypsy type" evidence="2">
    <location>
        <begin position="31"/>
        <end position="98"/>
    </location>
</feature>
<protein>
    <recommendedName>
        <fullName evidence="2">Transposase (putative) gypsy type domain-containing protein</fullName>
    </recommendedName>
</protein>
<dbReference type="PANTHER" id="PTHR33026">
    <property type="entry name" value="OS06G0360600 PROTEIN"/>
    <property type="match status" value="1"/>
</dbReference>
<evidence type="ECO:0000256" key="1">
    <source>
        <dbReference type="SAM" id="MobiDB-lite"/>
    </source>
</evidence>
<evidence type="ECO:0000313" key="4">
    <source>
        <dbReference type="Proteomes" id="UP001231189"/>
    </source>
</evidence>
<gene>
    <name evidence="3" type="ORF">QYE76_006109</name>
</gene>
<proteinExistence type="predicted"/>
<feature type="region of interest" description="Disordered" evidence="1">
    <location>
        <begin position="1"/>
        <end position="23"/>
    </location>
</feature>
<dbReference type="Proteomes" id="UP001231189">
    <property type="component" value="Unassembled WGS sequence"/>
</dbReference>
<sequence>MRSLGLISSTESNFAHPGSASRPRPPKGFTVMFAAFLYRGLSLPAHEFLHSLLFFYEIQLWQLTPNSILHLSIFITLCEAFLGIDPHLGLWRKIFYVKCHNGNDGPPVVGGVGFIVRKEFNYFNYPMRESVHGWRQKWFYLQDIPASGRRSNLPPFEDVLGVVPNKPWQNTLTAKESAIADQLYEKVLDLKNAGEIAKCTRLVLPVVTDQWASATLAAMVASRWHNPWWPAAVAMLAGDTGFPRMCACAGSTQSVALNQKVAAPPRKGRRSDSGEL</sequence>
<dbReference type="AlphaFoldDB" id="A0AAD8RVC6"/>
<evidence type="ECO:0000259" key="2">
    <source>
        <dbReference type="Pfam" id="PF04195"/>
    </source>
</evidence>
<organism evidence="3 4">
    <name type="scientific">Lolium multiflorum</name>
    <name type="common">Italian ryegrass</name>
    <name type="synonym">Lolium perenne subsp. multiflorum</name>
    <dbReference type="NCBI Taxonomy" id="4521"/>
    <lineage>
        <taxon>Eukaryota</taxon>
        <taxon>Viridiplantae</taxon>
        <taxon>Streptophyta</taxon>
        <taxon>Embryophyta</taxon>
        <taxon>Tracheophyta</taxon>
        <taxon>Spermatophyta</taxon>
        <taxon>Magnoliopsida</taxon>
        <taxon>Liliopsida</taxon>
        <taxon>Poales</taxon>
        <taxon>Poaceae</taxon>
        <taxon>BOP clade</taxon>
        <taxon>Pooideae</taxon>
        <taxon>Poodae</taxon>
        <taxon>Poeae</taxon>
        <taxon>Poeae Chloroplast Group 2 (Poeae type)</taxon>
        <taxon>Loliodinae</taxon>
        <taxon>Loliinae</taxon>
        <taxon>Lolium</taxon>
    </lineage>
</organism>
<keyword evidence="4" id="KW-1185">Reference proteome</keyword>
<comment type="caution">
    <text evidence="3">The sequence shown here is derived from an EMBL/GenBank/DDBJ whole genome shotgun (WGS) entry which is preliminary data.</text>
</comment>
<dbReference type="InterPro" id="IPR007321">
    <property type="entry name" value="Transposase_28"/>
</dbReference>